<keyword evidence="7 13" id="KW-0378">Hydrolase</keyword>
<dbReference type="PROSITE" id="PS01321">
    <property type="entry name" value="RUVC"/>
    <property type="match status" value="1"/>
</dbReference>
<comment type="cofactor">
    <cofactor evidence="13">
        <name>Mg(2+)</name>
        <dbReference type="ChEBI" id="CHEBI:18420"/>
    </cofactor>
    <text evidence="13">Binds 2 Mg(2+) ion per subunit.</text>
</comment>
<feature type="active site" evidence="13">
    <location>
        <position position="140"/>
    </location>
</feature>
<dbReference type="FunFam" id="3.30.420.10:FF:000002">
    <property type="entry name" value="Crossover junction endodeoxyribonuclease RuvC"/>
    <property type="match status" value="1"/>
</dbReference>
<evidence type="ECO:0000256" key="6">
    <source>
        <dbReference type="ARBA" id="ARBA00022763"/>
    </source>
</evidence>
<evidence type="ECO:0000256" key="8">
    <source>
        <dbReference type="ARBA" id="ARBA00022842"/>
    </source>
</evidence>
<keyword evidence="3 13" id="KW-0540">Nuclease</keyword>
<evidence type="ECO:0000256" key="14">
    <source>
        <dbReference type="NCBIfam" id="TIGR00228"/>
    </source>
</evidence>
<dbReference type="PANTHER" id="PTHR30194">
    <property type="entry name" value="CROSSOVER JUNCTION ENDODEOXYRIBONUCLEASE RUVC"/>
    <property type="match status" value="1"/>
</dbReference>
<dbReference type="Gene3D" id="3.30.420.10">
    <property type="entry name" value="Ribonuclease H-like superfamily/Ribonuclease H"/>
    <property type="match status" value="1"/>
</dbReference>
<dbReference type="NCBIfam" id="NF000711">
    <property type="entry name" value="PRK00039.2-1"/>
    <property type="match status" value="1"/>
</dbReference>
<dbReference type="NCBIfam" id="TIGR00228">
    <property type="entry name" value="ruvC"/>
    <property type="match status" value="1"/>
</dbReference>
<dbReference type="GO" id="GO:0005737">
    <property type="term" value="C:cytoplasm"/>
    <property type="evidence" value="ECO:0007669"/>
    <property type="project" value="UniProtKB-SubCell"/>
</dbReference>
<comment type="subunit">
    <text evidence="13">Homodimer which binds Holliday junction (HJ) DNA. The HJ becomes 2-fold symmetrical on binding to RuvC with unstacked arms; it has a different conformation from HJ DNA in complex with RuvA. In the full resolvosome a probable DNA-RuvA(4)-RuvB(12)-RuvC(2) complex forms which resolves the HJ.</text>
</comment>
<sequence>MSDIVLGIDPGSRITGYGVLLSQGSSLSYLGSGCISAGTGEISERLKTIYAALTTLVEQFKPSVMAIEETFLAKNVQSTVKLAEARGAAIVAGANAGLPVYEYTPMQIKQAVVGYGMAEKTQVQYMVRQILKLNGTPQTDAADALACAICHAYTAKVTRAMGSQVGSGSSVHGRYRRG</sequence>
<evidence type="ECO:0000313" key="15">
    <source>
        <dbReference type="EMBL" id="MBO8415272.1"/>
    </source>
</evidence>
<reference evidence="15" key="1">
    <citation type="submission" date="2020-10" db="EMBL/GenBank/DDBJ databases">
        <authorList>
            <person name="Gilroy R."/>
        </authorList>
    </citation>
    <scope>NUCLEOTIDE SEQUENCE</scope>
    <source>
        <strain evidence="15">17213</strain>
    </source>
</reference>
<evidence type="ECO:0000256" key="5">
    <source>
        <dbReference type="ARBA" id="ARBA00022759"/>
    </source>
</evidence>
<protein>
    <recommendedName>
        <fullName evidence="13 14">Crossover junction endodeoxyribonuclease RuvC</fullName>
        <ecNumber evidence="13 14">3.1.21.10</ecNumber>
    </recommendedName>
    <alternativeName>
        <fullName evidence="13">Holliday junction nuclease RuvC</fullName>
    </alternativeName>
    <alternativeName>
        <fullName evidence="13">Holliday junction resolvase RuvC</fullName>
    </alternativeName>
</protein>
<keyword evidence="11 13" id="KW-0234">DNA repair</keyword>
<proteinExistence type="inferred from homology"/>
<accession>A0A9D9DBA8</accession>
<evidence type="ECO:0000256" key="4">
    <source>
        <dbReference type="ARBA" id="ARBA00022723"/>
    </source>
</evidence>
<evidence type="ECO:0000256" key="1">
    <source>
        <dbReference type="ARBA" id="ARBA00009518"/>
    </source>
</evidence>
<feature type="binding site" evidence="13">
    <location>
        <position position="9"/>
    </location>
    <ligand>
        <name>Mg(2+)</name>
        <dbReference type="ChEBI" id="CHEBI:18420"/>
        <label>1</label>
    </ligand>
</feature>
<evidence type="ECO:0000256" key="10">
    <source>
        <dbReference type="ARBA" id="ARBA00023172"/>
    </source>
</evidence>
<keyword evidence="10 13" id="KW-0233">DNA recombination</keyword>
<keyword evidence="8 13" id="KW-0460">Magnesium</keyword>
<dbReference type="PRINTS" id="PR00696">
    <property type="entry name" value="RSOLVASERUVC"/>
</dbReference>
<dbReference type="GO" id="GO:0003677">
    <property type="term" value="F:DNA binding"/>
    <property type="evidence" value="ECO:0007669"/>
    <property type="project" value="UniProtKB-KW"/>
</dbReference>
<keyword evidence="9 13" id="KW-0238">DNA-binding</keyword>
<keyword evidence="6 13" id="KW-0227">DNA damage</keyword>
<dbReference type="GO" id="GO:0006310">
    <property type="term" value="P:DNA recombination"/>
    <property type="evidence" value="ECO:0007669"/>
    <property type="project" value="UniProtKB-UniRule"/>
</dbReference>
<dbReference type="AlphaFoldDB" id="A0A9D9DBA8"/>
<dbReference type="EC" id="3.1.21.10" evidence="13 14"/>
<gene>
    <name evidence="13 15" type="primary">ruvC</name>
    <name evidence="15" type="ORF">IAB19_02700</name>
</gene>
<keyword evidence="2 13" id="KW-0963">Cytoplasm</keyword>
<comment type="subcellular location">
    <subcellularLocation>
        <location evidence="13">Cytoplasm</location>
    </subcellularLocation>
</comment>
<dbReference type="SUPFAM" id="SSF53098">
    <property type="entry name" value="Ribonuclease H-like"/>
    <property type="match status" value="1"/>
</dbReference>
<comment type="caution">
    <text evidence="15">The sequence shown here is derived from an EMBL/GenBank/DDBJ whole genome shotgun (WGS) entry which is preliminary data.</text>
</comment>
<dbReference type="InterPro" id="IPR002176">
    <property type="entry name" value="X-over_junc_endoDNase_RuvC"/>
</dbReference>
<evidence type="ECO:0000256" key="9">
    <source>
        <dbReference type="ARBA" id="ARBA00023125"/>
    </source>
</evidence>
<comment type="similarity">
    <text evidence="1 13">Belongs to the RuvC family.</text>
</comment>
<evidence type="ECO:0000256" key="13">
    <source>
        <dbReference type="HAMAP-Rule" id="MF_00034"/>
    </source>
</evidence>
<evidence type="ECO:0000256" key="11">
    <source>
        <dbReference type="ARBA" id="ARBA00023204"/>
    </source>
</evidence>
<name>A0A9D9DBA8_9GAMM</name>
<comment type="catalytic activity">
    <reaction evidence="12 13">
        <text>Endonucleolytic cleavage at a junction such as a reciprocal single-stranded crossover between two homologous DNA duplexes (Holliday junction).</text>
        <dbReference type="EC" id="3.1.21.10"/>
    </reaction>
</comment>
<dbReference type="CDD" id="cd16962">
    <property type="entry name" value="RuvC"/>
    <property type="match status" value="1"/>
</dbReference>
<dbReference type="InterPro" id="IPR020563">
    <property type="entry name" value="X-over_junc_endoDNase_Mg_BS"/>
</dbReference>
<dbReference type="HAMAP" id="MF_00034">
    <property type="entry name" value="RuvC"/>
    <property type="match status" value="1"/>
</dbReference>
<dbReference type="InterPro" id="IPR036397">
    <property type="entry name" value="RNaseH_sf"/>
</dbReference>
<feature type="active site" evidence="13">
    <location>
        <position position="9"/>
    </location>
</feature>
<feature type="active site" evidence="13">
    <location>
        <position position="68"/>
    </location>
</feature>
<feature type="binding site" evidence="13">
    <location>
        <position position="68"/>
    </location>
    <ligand>
        <name>Mg(2+)</name>
        <dbReference type="ChEBI" id="CHEBI:18420"/>
        <label>2</label>
    </ligand>
</feature>
<dbReference type="GO" id="GO:0006281">
    <property type="term" value="P:DNA repair"/>
    <property type="evidence" value="ECO:0007669"/>
    <property type="project" value="UniProtKB-UniRule"/>
</dbReference>
<dbReference type="PANTHER" id="PTHR30194:SF3">
    <property type="entry name" value="CROSSOVER JUNCTION ENDODEOXYRIBONUCLEASE RUVC"/>
    <property type="match status" value="1"/>
</dbReference>
<keyword evidence="4 13" id="KW-0479">Metal-binding</keyword>
<dbReference type="EMBL" id="JADINH010000049">
    <property type="protein sequence ID" value="MBO8415272.1"/>
    <property type="molecule type" value="Genomic_DNA"/>
</dbReference>
<dbReference type="Pfam" id="PF02075">
    <property type="entry name" value="RuvC"/>
    <property type="match status" value="1"/>
</dbReference>
<dbReference type="GO" id="GO:0008821">
    <property type="term" value="F:crossover junction DNA endonuclease activity"/>
    <property type="evidence" value="ECO:0007669"/>
    <property type="project" value="UniProtKB-UniRule"/>
</dbReference>
<dbReference type="Proteomes" id="UP000823631">
    <property type="component" value="Unassembled WGS sequence"/>
</dbReference>
<reference evidence="15" key="2">
    <citation type="journal article" date="2021" name="PeerJ">
        <title>Extensive microbial diversity within the chicken gut microbiome revealed by metagenomics and culture.</title>
        <authorList>
            <person name="Gilroy R."/>
            <person name="Ravi A."/>
            <person name="Getino M."/>
            <person name="Pursley I."/>
            <person name="Horton D.L."/>
            <person name="Alikhan N.F."/>
            <person name="Baker D."/>
            <person name="Gharbi K."/>
            <person name="Hall N."/>
            <person name="Watson M."/>
            <person name="Adriaenssens E.M."/>
            <person name="Foster-Nyarko E."/>
            <person name="Jarju S."/>
            <person name="Secka A."/>
            <person name="Antonio M."/>
            <person name="Oren A."/>
            <person name="Chaudhuri R.R."/>
            <person name="La Ragione R."/>
            <person name="Hildebrand F."/>
            <person name="Pallen M.J."/>
        </authorList>
    </citation>
    <scope>NUCLEOTIDE SEQUENCE</scope>
    <source>
        <strain evidence="15">17213</strain>
    </source>
</reference>
<evidence type="ECO:0000256" key="2">
    <source>
        <dbReference type="ARBA" id="ARBA00022490"/>
    </source>
</evidence>
<evidence type="ECO:0000313" key="16">
    <source>
        <dbReference type="Proteomes" id="UP000823631"/>
    </source>
</evidence>
<dbReference type="GO" id="GO:0048476">
    <property type="term" value="C:Holliday junction resolvase complex"/>
    <property type="evidence" value="ECO:0007669"/>
    <property type="project" value="UniProtKB-UniRule"/>
</dbReference>
<keyword evidence="5 13" id="KW-0255">Endonuclease</keyword>
<comment type="function">
    <text evidence="13">The RuvA-RuvB-RuvC complex processes Holliday junction (HJ) DNA during genetic recombination and DNA repair. Endonuclease that resolves HJ intermediates. Cleaves cruciform DNA by making single-stranded nicks across the HJ at symmetrical positions within the homologous arms, yielding a 5'-phosphate and a 3'-hydroxyl group; requires a central core of homology in the junction. The consensus cleavage sequence is 5'-(A/T)TT(C/G)-3'. Cleavage occurs on the 3'-side of the TT dinucleotide at the point of strand exchange. HJ branch migration catalyzed by RuvA-RuvB allows RuvC to scan DNA until it finds its consensus sequence, where it cleaves and resolves the cruciform DNA.</text>
</comment>
<evidence type="ECO:0000256" key="3">
    <source>
        <dbReference type="ARBA" id="ARBA00022722"/>
    </source>
</evidence>
<evidence type="ECO:0000256" key="7">
    <source>
        <dbReference type="ARBA" id="ARBA00022801"/>
    </source>
</evidence>
<dbReference type="GO" id="GO:0000287">
    <property type="term" value="F:magnesium ion binding"/>
    <property type="evidence" value="ECO:0007669"/>
    <property type="project" value="UniProtKB-UniRule"/>
</dbReference>
<evidence type="ECO:0000256" key="12">
    <source>
        <dbReference type="ARBA" id="ARBA00029354"/>
    </source>
</evidence>
<feature type="binding site" evidence="13">
    <location>
        <position position="140"/>
    </location>
    <ligand>
        <name>Mg(2+)</name>
        <dbReference type="ChEBI" id="CHEBI:18420"/>
        <label>1</label>
    </ligand>
</feature>
<organism evidence="15 16">
    <name type="scientific">Candidatus Avisuccinivibrio stercorigallinarum</name>
    <dbReference type="NCBI Taxonomy" id="2840704"/>
    <lineage>
        <taxon>Bacteria</taxon>
        <taxon>Pseudomonadati</taxon>
        <taxon>Pseudomonadota</taxon>
        <taxon>Gammaproteobacteria</taxon>
        <taxon>Aeromonadales</taxon>
        <taxon>Succinivibrionaceae</taxon>
        <taxon>Succinivibrionaceae incertae sedis</taxon>
        <taxon>Candidatus Avisuccinivibrio</taxon>
    </lineage>
</organism>
<dbReference type="InterPro" id="IPR012337">
    <property type="entry name" value="RNaseH-like_sf"/>
</dbReference>